<feature type="domain" description="Transcription termination and cleavage factor C-terminal" evidence="2">
    <location>
        <begin position="175"/>
        <end position="204"/>
    </location>
</feature>
<feature type="region of interest" description="Disordered" evidence="1">
    <location>
        <begin position="79"/>
        <end position="158"/>
    </location>
</feature>
<sequence length="209" mass="22110">MSNQFATEQLLELLLTLKQTTPAAARQILNDRPPIAYALITLMVSMNAINFNVFQKTLSDYGAATAAAAGPPPLSAAAPVPTFSAIPPHLQVSSQPNSRTNTPPMQPQPQPPPYNMNLPPPAAYGYPPARGPPMAPHNNGTPPVGYGTPPPRPGPGPGAAALTEALARFPEDQRQTIMSVLAMPQDQIDRMPPAERAGIMQLRASLGLM</sequence>
<dbReference type="InterPro" id="IPR038192">
    <property type="entry name" value="CSTF_C_sf"/>
</dbReference>
<evidence type="ECO:0000259" key="2">
    <source>
        <dbReference type="Pfam" id="PF14304"/>
    </source>
</evidence>
<feature type="domain" description="Cleavage stimulation factor subunit 2 hinge" evidence="3">
    <location>
        <begin position="5"/>
        <end position="57"/>
    </location>
</feature>
<dbReference type="InterPro" id="IPR025742">
    <property type="entry name" value="CSTF2_hinge"/>
</dbReference>
<dbReference type="Proteomes" id="UP001362999">
    <property type="component" value="Unassembled WGS sequence"/>
</dbReference>
<dbReference type="EMBL" id="JAWWNJ010000006">
    <property type="protein sequence ID" value="KAK7053832.1"/>
    <property type="molecule type" value="Genomic_DNA"/>
</dbReference>
<evidence type="ECO:0000256" key="1">
    <source>
        <dbReference type="SAM" id="MobiDB-lite"/>
    </source>
</evidence>
<comment type="caution">
    <text evidence="4">The sequence shown here is derived from an EMBL/GenBank/DDBJ whole genome shotgun (WGS) entry which is preliminary data.</text>
</comment>
<keyword evidence="5" id="KW-1185">Reference proteome</keyword>
<dbReference type="GO" id="GO:0031124">
    <property type="term" value="P:mRNA 3'-end processing"/>
    <property type="evidence" value="ECO:0007669"/>
    <property type="project" value="InterPro"/>
</dbReference>
<accession>A0AAW0DQJ4</accession>
<dbReference type="Pfam" id="PF14304">
    <property type="entry name" value="CSTF_C"/>
    <property type="match status" value="1"/>
</dbReference>
<organism evidence="4 5">
    <name type="scientific">Favolaschia claudopus</name>
    <dbReference type="NCBI Taxonomy" id="2862362"/>
    <lineage>
        <taxon>Eukaryota</taxon>
        <taxon>Fungi</taxon>
        <taxon>Dikarya</taxon>
        <taxon>Basidiomycota</taxon>
        <taxon>Agaricomycotina</taxon>
        <taxon>Agaricomycetes</taxon>
        <taxon>Agaricomycetidae</taxon>
        <taxon>Agaricales</taxon>
        <taxon>Marasmiineae</taxon>
        <taxon>Mycenaceae</taxon>
        <taxon>Favolaschia</taxon>
    </lineage>
</organism>
<feature type="compositionally biased region" description="Polar residues" evidence="1">
    <location>
        <begin position="91"/>
        <end position="102"/>
    </location>
</feature>
<gene>
    <name evidence="4" type="ORF">R3P38DRAFT_2852410</name>
</gene>
<evidence type="ECO:0008006" key="6">
    <source>
        <dbReference type="Google" id="ProtNLM"/>
    </source>
</evidence>
<dbReference type="Gene3D" id="1.10.20.70">
    <property type="entry name" value="Transcription termination and cleavage factor, C-terminal domain"/>
    <property type="match status" value="1"/>
</dbReference>
<reference evidence="4 5" key="1">
    <citation type="journal article" date="2024" name="J Genomics">
        <title>Draft genome sequencing and assembly of Favolaschia claudopus CIRM-BRFM 2984 isolated from oak limbs.</title>
        <authorList>
            <person name="Navarro D."/>
            <person name="Drula E."/>
            <person name="Chaduli D."/>
            <person name="Cazenave R."/>
            <person name="Ahrendt S."/>
            <person name="Wang J."/>
            <person name="Lipzen A."/>
            <person name="Daum C."/>
            <person name="Barry K."/>
            <person name="Grigoriev I.V."/>
            <person name="Favel A."/>
            <person name="Rosso M.N."/>
            <person name="Martin F."/>
        </authorList>
    </citation>
    <scope>NUCLEOTIDE SEQUENCE [LARGE SCALE GENOMIC DNA]</scope>
    <source>
        <strain evidence="4 5">CIRM-BRFM 2984</strain>
    </source>
</reference>
<protein>
    <recommendedName>
        <fullName evidence="6">Cleavage stimulation factor subunit 2 hinge domain-containing protein</fullName>
    </recommendedName>
</protein>
<proteinExistence type="predicted"/>
<dbReference type="Pfam" id="PF14327">
    <property type="entry name" value="CSTF2_hinge"/>
    <property type="match status" value="1"/>
</dbReference>
<evidence type="ECO:0000313" key="4">
    <source>
        <dbReference type="EMBL" id="KAK7053832.1"/>
    </source>
</evidence>
<feature type="compositionally biased region" description="Pro residues" evidence="1">
    <location>
        <begin position="104"/>
        <end position="122"/>
    </location>
</feature>
<dbReference type="InterPro" id="IPR026896">
    <property type="entry name" value="CSTF_C"/>
</dbReference>
<dbReference type="AlphaFoldDB" id="A0AAW0DQJ4"/>
<evidence type="ECO:0000313" key="5">
    <source>
        <dbReference type="Proteomes" id="UP001362999"/>
    </source>
</evidence>
<evidence type="ECO:0000259" key="3">
    <source>
        <dbReference type="Pfam" id="PF14327"/>
    </source>
</evidence>
<name>A0AAW0DQJ4_9AGAR</name>